<dbReference type="Gene3D" id="1.10.3210.10">
    <property type="entry name" value="Hypothetical protein af1432"/>
    <property type="match status" value="2"/>
</dbReference>
<dbReference type="Pfam" id="PF01966">
    <property type="entry name" value="HD"/>
    <property type="match status" value="1"/>
</dbReference>
<dbReference type="PANTHER" id="PTHR43155">
    <property type="entry name" value="CYCLIC DI-GMP PHOSPHODIESTERASE PA4108-RELATED"/>
    <property type="match status" value="1"/>
</dbReference>
<proteinExistence type="predicted"/>
<evidence type="ECO:0000313" key="3">
    <source>
        <dbReference type="EMBL" id="MBE9610366.1"/>
    </source>
</evidence>
<dbReference type="PROSITE" id="PS51831">
    <property type="entry name" value="HD"/>
    <property type="match status" value="1"/>
</dbReference>
<keyword evidence="4" id="KW-1185">Reference proteome</keyword>
<dbReference type="InterPro" id="IPR006675">
    <property type="entry name" value="HDIG_dom"/>
</dbReference>
<comment type="caution">
    <text evidence="3">The sequence shown here is derived from an EMBL/GenBank/DDBJ whole genome shotgun (WGS) entry which is preliminary data.</text>
</comment>
<dbReference type="AlphaFoldDB" id="A0A8J7FP08"/>
<dbReference type="EMBL" id="JADFUA010000009">
    <property type="protein sequence ID" value="MBE9610366.1"/>
    <property type="molecule type" value="Genomic_DNA"/>
</dbReference>
<feature type="domain" description="HD" evidence="1">
    <location>
        <begin position="239"/>
        <end position="361"/>
    </location>
</feature>
<name>A0A8J7FP08_9NEIS</name>
<reference evidence="3 4" key="1">
    <citation type="submission" date="2020-10" db="EMBL/GenBank/DDBJ databases">
        <title>The genome sequence of Chitinilyticum litopenaei 4Y14.</title>
        <authorList>
            <person name="Liu Y."/>
        </authorList>
    </citation>
    <scope>NUCLEOTIDE SEQUENCE [LARGE SCALE GENOMIC DNA]</scope>
    <source>
        <strain evidence="3 4">4Y14</strain>
    </source>
</reference>
<accession>A0A8J7FP08</accession>
<dbReference type="Proteomes" id="UP000604481">
    <property type="component" value="Unassembled WGS sequence"/>
</dbReference>
<dbReference type="NCBIfam" id="TIGR00277">
    <property type="entry name" value="HDIG"/>
    <property type="match status" value="1"/>
</dbReference>
<dbReference type="RefSeq" id="WP_194116902.1">
    <property type="nucleotide sequence ID" value="NZ_JADFUA010000009.1"/>
</dbReference>
<evidence type="ECO:0000313" key="4">
    <source>
        <dbReference type="Proteomes" id="UP000604481"/>
    </source>
</evidence>
<dbReference type="InterPro" id="IPR003607">
    <property type="entry name" value="HD/PDEase_dom"/>
</dbReference>
<evidence type="ECO:0000259" key="2">
    <source>
        <dbReference type="PROSITE" id="PS51832"/>
    </source>
</evidence>
<sequence length="415" mass="45534">MTLPAVSLQDYIFTVAHAVDLVGLDDPWHGRRVGLLAAELAVLAGGDAASRKRFYHAGLLHDCGVSSTAVHQSLTAELEWRGADAHCQRGAALLLRCAPLAPMAELVRHHHTRWELLAASELYRSQPETALAANLVYLADRIDALSRASYADRSTLAMAPSLREQIIALSGSLFAPQWVEVFADASSREAFWLMLDSECVLDYQEEMRALDDGTVLSAEEFVAGAYLLADIIDAKSPFTAEHSLGVARLARFFASRLGLGDDRCAAIEIAGLLHDIGKLQIPDDILDSPCGLNEHDAGIMRSHSFATYMVLKRLKGAEEIARWAAWHHETPDGRGYPFHLHAGEMPLEARIIHVADLYQALAQHRPYRKAMSPEAILKLLQLRLDRHLLEPDLLALIAAEPDVVHRVAVGEAVPA</sequence>
<dbReference type="Pfam" id="PF13487">
    <property type="entry name" value="HD_5"/>
    <property type="match status" value="1"/>
</dbReference>
<dbReference type="SMART" id="SM00471">
    <property type="entry name" value="HDc"/>
    <property type="match status" value="2"/>
</dbReference>
<feature type="domain" description="HD-GYP" evidence="2">
    <location>
        <begin position="217"/>
        <end position="413"/>
    </location>
</feature>
<dbReference type="InterPro" id="IPR037522">
    <property type="entry name" value="HD_GYP_dom"/>
</dbReference>
<gene>
    <name evidence="3" type="ORF">INR99_13580</name>
</gene>
<dbReference type="InterPro" id="IPR006674">
    <property type="entry name" value="HD_domain"/>
</dbReference>
<evidence type="ECO:0000259" key="1">
    <source>
        <dbReference type="PROSITE" id="PS51831"/>
    </source>
</evidence>
<dbReference type="PROSITE" id="PS51832">
    <property type="entry name" value="HD_GYP"/>
    <property type="match status" value="1"/>
</dbReference>
<dbReference type="GO" id="GO:0008081">
    <property type="term" value="F:phosphoric diester hydrolase activity"/>
    <property type="evidence" value="ECO:0007669"/>
    <property type="project" value="UniProtKB-ARBA"/>
</dbReference>
<dbReference type="PANTHER" id="PTHR43155:SF1">
    <property type="entry name" value="3'3'-CGAMP-SPECIFIC PHOSPHODIESTERASE 1"/>
    <property type="match status" value="1"/>
</dbReference>
<dbReference type="SUPFAM" id="SSF109604">
    <property type="entry name" value="HD-domain/PDEase-like"/>
    <property type="match status" value="2"/>
</dbReference>
<protein>
    <submittedName>
        <fullName evidence="3">HD domain-containing protein</fullName>
    </submittedName>
</protein>
<organism evidence="3 4">
    <name type="scientific">Chitinilyticum piscinae</name>
    <dbReference type="NCBI Taxonomy" id="2866724"/>
    <lineage>
        <taxon>Bacteria</taxon>
        <taxon>Pseudomonadati</taxon>
        <taxon>Pseudomonadota</taxon>
        <taxon>Betaproteobacteria</taxon>
        <taxon>Neisseriales</taxon>
        <taxon>Chitinibacteraceae</taxon>
        <taxon>Chitinilyticum</taxon>
    </lineage>
</organism>
<dbReference type="CDD" id="cd00077">
    <property type="entry name" value="HDc"/>
    <property type="match status" value="2"/>
</dbReference>